<dbReference type="EMBL" id="PJQY01002641">
    <property type="protein sequence ID" value="PQP91946.1"/>
    <property type="molecule type" value="Genomic_DNA"/>
</dbReference>
<dbReference type="Proteomes" id="UP000250321">
    <property type="component" value="Unassembled WGS sequence"/>
</dbReference>
<organism evidence="1 2">
    <name type="scientific">Prunus yedoensis var. nudiflora</name>
    <dbReference type="NCBI Taxonomy" id="2094558"/>
    <lineage>
        <taxon>Eukaryota</taxon>
        <taxon>Viridiplantae</taxon>
        <taxon>Streptophyta</taxon>
        <taxon>Embryophyta</taxon>
        <taxon>Tracheophyta</taxon>
        <taxon>Spermatophyta</taxon>
        <taxon>Magnoliopsida</taxon>
        <taxon>eudicotyledons</taxon>
        <taxon>Gunneridae</taxon>
        <taxon>Pentapetalae</taxon>
        <taxon>rosids</taxon>
        <taxon>fabids</taxon>
        <taxon>Rosales</taxon>
        <taxon>Rosaceae</taxon>
        <taxon>Amygdaloideae</taxon>
        <taxon>Amygdaleae</taxon>
        <taxon>Prunus</taxon>
    </lineage>
</organism>
<comment type="caution">
    <text evidence="1">The sequence shown here is derived from an EMBL/GenBank/DDBJ whole genome shotgun (WGS) entry which is preliminary data.</text>
</comment>
<evidence type="ECO:0000313" key="2">
    <source>
        <dbReference type="Proteomes" id="UP000250321"/>
    </source>
</evidence>
<gene>
    <name evidence="1" type="ORF">Pyn_34081</name>
</gene>
<dbReference type="AlphaFoldDB" id="A0A314XIW2"/>
<evidence type="ECO:0000313" key="1">
    <source>
        <dbReference type="EMBL" id="PQP91946.1"/>
    </source>
</evidence>
<accession>A0A314XIW2</accession>
<reference evidence="1 2" key="1">
    <citation type="submission" date="2018-02" db="EMBL/GenBank/DDBJ databases">
        <title>Draft genome of wild Prunus yedoensis var. nudiflora.</title>
        <authorList>
            <person name="Baek S."/>
            <person name="Kim J.-H."/>
            <person name="Choi K."/>
            <person name="Kim G.-B."/>
            <person name="Cho A."/>
            <person name="Jang H."/>
            <person name="Shin C.-H."/>
            <person name="Yu H.-J."/>
            <person name="Mun J.-H."/>
        </authorList>
    </citation>
    <scope>NUCLEOTIDE SEQUENCE [LARGE SCALE GENOMIC DNA]</scope>
    <source>
        <strain evidence="2">cv. Jeju island</strain>
        <tissue evidence="1">Leaf</tissue>
    </source>
</reference>
<name>A0A314XIW2_PRUYE</name>
<proteinExistence type="predicted"/>
<keyword evidence="2" id="KW-1185">Reference proteome</keyword>
<protein>
    <submittedName>
        <fullName evidence="1">Uncharacterized protein</fullName>
    </submittedName>
</protein>
<sequence>MGHKPLWRSTIDRGAEDAGISGSAIIVSPGRNNVRQDRALDFSADIFKLSLKGLGPSFNRGRGTGGH</sequence>